<evidence type="ECO:0000313" key="5">
    <source>
        <dbReference type="Proteomes" id="UP001576774"/>
    </source>
</evidence>
<dbReference type="PROSITE" id="PS51903">
    <property type="entry name" value="CLP_R"/>
    <property type="match status" value="1"/>
</dbReference>
<dbReference type="InterPro" id="IPR004176">
    <property type="entry name" value="Clp_R_N"/>
</dbReference>
<keyword evidence="2" id="KW-0175">Coiled coil</keyword>
<feature type="coiled-coil region" evidence="2">
    <location>
        <begin position="17"/>
        <end position="66"/>
    </location>
</feature>
<evidence type="ECO:0000256" key="2">
    <source>
        <dbReference type="SAM" id="Coils"/>
    </source>
</evidence>
<protein>
    <recommendedName>
        <fullName evidence="3">Clp R domain-containing protein</fullName>
    </recommendedName>
</protein>
<evidence type="ECO:0000256" key="1">
    <source>
        <dbReference type="PROSITE-ProRule" id="PRU01251"/>
    </source>
</evidence>
<keyword evidence="5" id="KW-1185">Reference proteome</keyword>
<comment type="caution">
    <text evidence="4">The sequence shown here is derived from an EMBL/GenBank/DDBJ whole genome shotgun (WGS) entry which is preliminary data.</text>
</comment>
<dbReference type="EMBL" id="JBHFNQ010000200">
    <property type="protein sequence ID" value="MFB2880247.1"/>
    <property type="molecule type" value="Genomic_DNA"/>
</dbReference>
<proteinExistence type="predicted"/>
<evidence type="ECO:0000259" key="3">
    <source>
        <dbReference type="PROSITE" id="PS51903"/>
    </source>
</evidence>
<sequence length="111" mass="12745">MTDEELKQLVESNARAIQALTDNVNRFTIESRQEQEEFLRAMQSFSDRVSEAIQQAQTEREELRQATIGIANLLASLDQDRPTILRKVTAIENKIDRILERENGDRSVNGE</sequence>
<keyword evidence="1" id="KW-0677">Repeat</keyword>
<dbReference type="Proteomes" id="UP001576774">
    <property type="component" value="Unassembled WGS sequence"/>
</dbReference>
<name>A0ABV4XBT1_9CYAN</name>
<dbReference type="RefSeq" id="WP_413273270.1">
    <property type="nucleotide sequence ID" value="NZ_JBHFNQ010000200.1"/>
</dbReference>
<feature type="domain" description="Clp R" evidence="3">
    <location>
        <begin position="42"/>
        <end position="111"/>
    </location>
</feature>
<reference evidence="4 5" key="1">
    <citation type="submission" date="2024-09" db="EMBL/GenBank/DDBJ databases">
        <title>Floridaenema gen nov. (Aerosakkonemataceae, Aerosakkonematales ord. nov., Cyanobacteria) from benthic tropical and subtropical fresh waters, with the description of four new species.</title>
        <authorList>
            <person name="Moretto J.A."/>
            <person name="Berthold D.E."/>
            <person name="Lefler F.W."/>
            <person name="Huang I.-S."/>
            <person name="Laughinghouse H. IV."/>
        </authorList>
    </citation>
    <scope>NUCLEOTIDE SEQUENCE [LARGE SCALE GENOMIC DNA]</scope>
    <source>
        <strain evidence="4 5">BLCC-F46</strain>
    </source>
</reference>
<gene>
    <name evidence="4" type="ORF">ACE1CC_25655</name>
</gene>
<organism evidence="4 5">
    <name type="scientific">Floridaenema aerugineum BLCC-F46</name>
    <dbReference type="NCBI Taxonomy" id="3153654"/>
    <lineage>
        <taxon>Bacteria</taxon>
        <taxon>Bacillati</taxon>
        <taxon>Cyanobacteriota</taxon>
        <taxon>Cyanophyceae</taxon>
        <taxon>Oscillatoriophycideae</taxon>
        <taxon>Aerosakkonematales</taxon>
        <taxon>Aerosakkonemataceae</taxon>
        <taxon>Floridanema</taxon>
        <taxon>Floridanema aerugineum</taxon>
    </lineage>
</organism>
<accession>A0ABV4XBT1</accession>
<evidence type="ECO:0000313" key="4">
    <source>
        <dbReference type="EMBL" id="MFB2880247.1"/>
    </source>
</evidence>